<evidence type="ECO:0000313" key="2">
    <source>
        <dbReference type="EMBL" id="NYG35611.1"/>
    </source>
</evidence>
<gene>
    <name evidence="2" type="ORF">BJY28_000080</name>
</gene>
<dbReference type="InterPro" id="IPR059026">
    <property type="entry name" value="LpqB_N"/>
</dbReference>
<reference evidence="2 3" key="1">
    <citation type="submission" date="2020-07" db="EMBL/GenBank/DDBJ databases">
        <title>Sequencing the genomes of 1000 actinobacteria strains.</title>
        <authorList>
            <person name="Klenk H.-P."/>
        </authorList>
    </citation>
    <scope>NUCLEOTIDE SEQUENCE [LARGE SCALE GENOMIC DNA]</scope>
    <source>
        <strain evidence="2 3">DSM 24723</strain>
    </source>
</reference>
<name>A0A852XAP2_9MICO</name>
<comment type="caution">
    <text evidence="2">The sequence shown here is derived from an EMBL/GenBank/DDBJ whole genome shotgun (WGS) entry which is preliminary data.</text>
</comment>
<accession>A0A852XAP2</accession>
<dbReference type="SUPFAM" id="SSF75011">
    <property type="entry name" value="3-carboxy-cis,cis-mucoante lactonizing enzyme"/>
    <property type="match status" value="1"/>
</dbReference>
<dbReference type="EMBL" id="JACBZX010000001">
    <property type="protein sequence ID" value="NYG35611.1"/>
    <property type="molecule type" value="Genomic_DNA"/>
</dbReference>
<dbReference type="SMART" id="SM00909">
    <property type="entry name" value="Germane"/>
    <property type="match status" value="1"/>
</dbReference>
<protein>
    <recommendedName>
        <fullName evidence="1">GerMN domain-containing protein</fullName>
    </recommendedName>
</protein>
<keyword evidence="3" id="KW-1185">Reference proteome</keyword>
<feature type="domain" description="GerMN" evidence="1">
    <location>
        <begin position="210"/>
        <end position="298"/>
    </location>
</feature>
<sequence>MTGPDRPGGAAGWRLTRRGVLGLGALGGLAGCGLEADQTIRPGLDIDAEPRVVRYLPPGPQAGDGPMETIRGFMRAGKATGPELRVPREFLTDEAADAWLPDSQTVVYSGTPAISELGDGRYRVTLRVSARIDSDARYTVGAPYDSATFDFGLTRIEGSWRIGELQQGFGRVVPSYEVSRMYRAYPVHYPAVVWNRLVADLRWIPVDQQATRLTRAQLGGVPEYLTGAVRSDDGAELIVDSVPVTDGVAGVDLKPESLSADATDRRQLVAQLVATLMQLPDVSEVNVTVGGASIELSGVQAPLTTAEQLDYVDPRPSERPVMVRVGDHLVGVDDDRLTSLDRKRLAGRDSDFAEVPTRWRHLALSTDAAEVAAVSAQGTELSRWRDDGSIVPVPSFARDLVRPGYDVHGVLWLAGHGLGTEEGNHIWSVNSAADVTDEQASAPQALPSGWLEDRLVQAAAVSPEGSRLALVSAPDGGASVLEVVGVERSANRLPTGLSQRPLRVAALLVEIRDVVWVGETTLAVIGRDHTQRTVMPYLVDVGGELREMTPRGGAVEVTTIGGERDIVLGNARGTCWIRTGSSWRELTAIDDVVVGGS</sequence>
<dbReference type="Pfam" id="PF10646">
    <property type="entry name" value="Germane"/>
    <property type="match status" value="1"/>
</dbReference>
<dbReference type="Pfam" id="PF25976">
    <property type="entry name" value="LpqB_N"/>
    <property type="match status" value="1"/>
</dbReference>
<evidence type="ECO:0000259" key="1">
    <source>
        <dbReference type="SMART" id="SM00909"/>
    </source>
</evidence>
<dbReference type="RefSeq" id="WP_179461255.1">
    <property type="nucleotide sequence ID" value="NZ_JACBZX010000001.1"/>
</dbReference>
<dbReference type="AlphaFoldDB" id="A0A852XAP2"/>
<proteinExistence type="predicted"/>
<dbReference type="InterPro" id="IPR019606">
    <property type="entry name" value="GerMN"/>
</dbReference>
<dbReference type="PROSITE" id="PS51257">
    <property type="entry name" value="PROKAR_LIPOPROTEIN"/>
    <property type="match status" value="1"/>
</dbReference>
<organism evidence="2 3">
    <name type="scientific">Janibacter alkaliphilus</name>
    <dbReference type="NCBI Taxonomy" id="1069963"/>
    <lineage>
        <taxon>Bacteria</taxon>
        <taxon>Bacillati</taxon>
        <taxon>Actinomycetota</taxon>
        <taxon>Actinomycetes</taxon>
        <taxon>Micrococcales</taxon>
        <taxon>Intrasporangiaceae</taxon>
        <taxon>Janibacter</taxon>
    </lineage>
</organism>
<evidence type="ECO:0000313" key="3">
    <source>
        <dbReference type="Proteomes" id="UP000592181"/>
    </source>
</evidence>
<dbReference type="Proteomes" id="UP000592181">
    <property type="component" value="Unassembled WGS sequence"/>
</dbReference>